<name>L0DWR5_THIND</name>
<reference evidence="1" key="1">
    <citation type="submission" date="2015-12" db="EMBL/GenBank/DDBJ databases">
        <authorList>
            <person name="Tikhonova T.V."/>
            <person name="Pavlov A.R."/>
            <person name="Beletsky A.V."/>
            <person name="Mardanov A.V."/>
            <person name="Sorokin D.Y."/>
            <person name="Ravin N.V."/>
            <person name="Popov V.O."/>
        </authorList>
    </citation>
    <scope>NUCLEOTIDE SEQUENCE</scope>
    <source>
        <strain evidence="1">DSM 14787</strain>
    </source>
</reference>
<proteinExistence type="predicted"/>
<gene>
    <name evidence="1" type="ordered locus">TVNIR_2401</name>
</gene>
<evidence type="ECO:0000313" key="2">
    <source>
        <dbReference type="Proteomes" id="UP000010809"/>
    </source>
</evidence>
<dbReference type="PATRIC" id="fig|1255043.3.peg.2423"/>
<keyword evidence="2" id="KW-1185">Reference proteome</keyword>
<protein>
    <submittedName>
        <fullName evidence="1">Uncharacterized protein</fullName>
    </submittedName>
</protein>
<dbReference type="eggNOG" id="ENOG5033K13">
    <property type="taxonomic scope" value="Bacteria"/>
</dbReference>
<dbReference type="OrthoDB" id="9797738at2"/>
<sequence length="85" mass="9286">MRGLVPPDPEGGVSTPSYAVVFMPGRTRKRFPAGCVRVLESREQALAEADAAQRQFAAIVLGPSKSSEGQYLYYLLEWLDEDAPA</sequence>
<evidence type="ECO:0000313" key="1">
    <source>
        <dbReference type="EMBL" id="AGA34044.1"/>
    </source>
</evidence>
<dbReference type="KEGG" id="tni:TVNIR_2401"/>
<dbReference type="EMBL" id="CP003989">
    <property type="protein sequence ID" value="AGA34044.1"/>
    <property type="molecule type" value="Genomic_DNA"/>
</dbReference>
<dbReference type="AlphaFoldDB" id="L0DWR5"/>
<organism evidence="1 2">
    <name type="scientific">Thioalkalivibrio nitratireducens (strain DSM 14787 / UNIQEM 213 / ALEN2)</name>
    <dbReference type="NCBI Taxonomy" id="1255043"/>
    <lineage>
        <taxon>Bacteria</taxon>
        <taxon>Pseudomonadati</taxon>
        <taxon>Pseudomonadota</taxon>
        <taxon>Gammaproteobacteria</taxon>
        <taxon>Chromatiales</taxon>
        <taxon>Ectothiorhodospiraceae</taxon>
        <taxon>Thioalkalivibrio</taxon>
    </lineage>
</organism>
<accession>L0DWR5</accession>
<dbReference type="Proteomes" id="UP000010809">
    <property type="component" value="Chromosome"/>
</dbReference>
<dbReference type="HOGENOM" id="CLU_194679_0_0_6"/>